<name>A0A0F9BFN8_9ZZZZ</name>
<reference evidence="1" key="1">
    <citation type="journal article" date="2015" name="Nature">
        <title>Complex archaea that bridge the gap between prokaryotes and eukaryotes.</title>
        <authorList>
            <person name="Spang A."/>
            <person name="Saw J.H."/>
            <person name="Jorgensen S.L."/>
            <person name="Zaremba-Niedzwiedzka K."/>
            <person name="Martijn J."/>
            <person name="Lind A.E."/>
            <person name="van Eijk R."/>
            <person name="Schleper C."/>
            <person name="Guy L."/>
            <person name="Ettema T.J."/>
        </authorList>
    </citation>
    <scope>NUCLEOTIDE SEQUENCE</scope>
</reference>
<gene>
    <name evidence="1" type="ORF">LCGC14_2454130</name>
</gene>
<comment type="caution">
    <text evidence="1">The sequence shown here is derived from an EMBL/GenBank/DDBJ whole genome shotgun (WGS) entry which is preliminary data.</text>
</comment>
<dbReference type="EMBL" id="LAZR01038046">
    <property type="protein sequence ID" value="KKL20570.1"/>
    <property type="molecule type" value="Genomic_DNA"/>
</dbReference>
<dbReference type="AlphaFoldDB" id="A0A0F9BFN8"/>
<protein>
    <submittedName>
        <fullName evidence="1">Uncharacterized protein</fullName>
    </submittedName>
</protein>
<evidence type="ECO:0000313" key="1">
    <source>
        <dbReference type="EMBL" id="KKL20570.1"/>
    </source>
</evidence>
<accession>A0A0F9BFN8</accession>
<organism evidence="1">
    <name type="scientific">marine sediment metagenome</name>
    <dbReference type="NCBI Taxonomy" id="412755"/>
    <lineage>
        <taxon>unclassified sequences</taxon>
        <taxon>metagenomes</taxon>
        <taxon>ecological metagenomes</taxon>
    </lineage>
</organism>
<proteinExistence type="predicted"/>
<sequence>MTLKELEELLTRLGRERREDAMKEYLRLKIQERRN</sequence>